<evidence type="ECO:0000313" key="5">
    <source>
        <dbReference type="Proteomes" id="UP000668403"/>
    </source>
</evidence>
<name>A0A939QMY3_9MICO</name>
<dbReference type="AlphaFoldDB" id="A0A939QMY3"/>
<keyword evidence="5" id="KW-1185">Reference proteome</keyword>
<dbReference type="EMBL" id="JAGFBF010000005">
    <property type="protein sequence ID" value="MBO2990876.1"/>
    <property type="molecule type" value="Genomic_DNA"/>
</dbReference>
<sequence>MTHFRMREAAQLLGVSDDTIRRWANDGLLEASRDRAGVQVVTGRSLAARIAQLAPDATGDDPIVRSARNRFTGIVTGIQVEGLVAVIELQSGPNRVVSLMTAEACSDLALEVGSRATAIVKATQVILEAARPVDTED</sequence>
<dbReference type="InterPro" id="IPR008995">
    <property type="entry name" value="Mo/tungstate-bd_C_term_dom"/>
</dbReference>
<dbReference type="Pfam" id="PF03459">
    <property type="entry name" value="TOBE"/>
    <property type="match status" value="1"/>
</dbReference>
<reference evidence="4" key="1">
    <citation type="submission" date="2021-03" db="EMBL/GenBank/DDBJ databases">
        <title>Leucobacter chromiisoli sp. nov., isolated from chromium-containing soil of chemical plant.</title>
        <authorList>
            <person name="Xu Z."/>
        </authorList>
    </citation>
    <scope>NUCLEOTIDE SEQUENCE</scope>
    <source>
        <strain evidence="4">K 70/01</strain>
    </source>
</reference>
<dbReference type="RefSeq" id="WP_208240189.1">
    <property type="nucleotide sequence ID" value="NZ_BAAAQU010000002.1"/>
</dbReference>
<feature type="domain" description="Mop" evidence="3">
    <location>
        <begin position="64"/>
        <end position="129"/>
    </location>
</feature>
<dbReference type="GO" id="GO:0006355">
    <property type="term" value="P:regulation of DNA-templated transcription"/>
    <property type="evidence" value="ECO:0007669"/>
    <property type="project" value="InterPro"/>
</dbReference>
<accession>A0A939QMY3</accession>
<dbReference type="Gene3D" id="2.40.50.100">
    <property type="match status" value="1"/>
</dbReference>
<protein>
    <submittedName>
        <fullName evidence="4">TOBE domain-containing protein</fullName>
    </submittedName>
</protein>
<organism evidence="4 5">
    <name type="scientific">Leucobacter tardus</name>
    <dbReference type="NCBI Taxonomy" id="501483"/>
    <lineage>
        <taxon>Bacteria</taxon>
        <taxon>Bacillati</taxon>
        <taxon>Actinomycetota</taxon>
        <taxon>Actinomycetes</taxon>
        <taxon>Micrococcales</taxon>
        <taxon>Microbacteriaceae</taxon>
        <taxon>Leucobacter</taxon>
    </lineage>
</organism>
<evidence type="ECO:0000256" key="1">
    <source>
        <dbReference type="ARBA" id="ARBA00022505"/>
    </source>
</evidence>
<dbReference type="GO" id="GO:0015689">
    <property type="term" value="P:molybdate ion transport"/>
    <property type="evidence" value="ECO:0007669"/>
    <property type="project" value="InterPro"/>
</dbReference>
<comment type="caution">
    <text evidence="4">The sequence shown here is derived from an EMBL/GenBank/DDBJ whole genome shotgun (WGS) entry which is preliminary data.</text>
</comment>
<gene>
    <name evidence="4" type="ORF">J4H85_12800</name>
</gene>
<dbReference type="GO" id="GO:0003677">
    <property type="term" value="F:DNA binding"/>
    <property type="evidence" value="ECO:0007669"/>
    <property type="project" value="InterPro"/>
</dbReference>
<evidence type="ECO:0000256" key="2">
    <source>
        <dbReference type="PROSITE-ProRule" id="PRU01213"/>
    </source>
</evidence>
<dbReference type="InterPro" id="IPR005116">
    <property type="entry name" value="Transp-assoc_OB_typ1"/>
</dbReference>
<evidence type="ECO:0000313" key="4">
    <source>
        <dbReference type="EMBL" id="MBO2990876.1"/>
    </source>
</evidence>
<dbReference type="InterPro" id="IPR000551">
    <property type="entry name" value="MerR-type_HTH_dom"/>
</dbReference>
<evidence type="ECO:0000259" key="3">
    <source>
        <dbReference type="PROSITE" id="PS51866"/>
    </source>
</evidence>
<keyword evidence="1 2" id="KW-0500">Molybdenum</keyword>
<dbReference type="PROSITE" id="PS51866">
    <property type="entry name" value="MOP"/>
    <property type="match status" value="1"/>
</dbReference>
<proteinExistence type="predicted"/>
<dbReference type="SUPFAM" id="SSF50331">
    <property type="entry name" value="MOP-like"/>
    <property type="match status" value="1"/>
</dbReference>
<dbReference type="Gene3D" id="1.10.1660.10">
    <property type="match status" value="1"/>
</dbReference>
<dbReference type="Pfam" id="PF00376">
    <property type="entry name" value="MerR"/>
    <property type="match status" value="1"/>
</dbReference>
<dbReference type="Proteomes" id="UP000668403">
    <property type="component" value="Unassembled WGS sequence"/>
</dbReference>
<dbReference type="InterPro" id="IPR004606">
    <property type="entry name" value="Mop_domain"/>
</dbReference>